<evidence type="ECO:0000313" key="6">
    <source>
        <dbReference type="Proteomes" id="UP000215767"/>
    </source>
</evidence>
<dbReference type="InterPro" id="IPR045351">
    <property type="entry name" value="DUF6531"/>
</dbReference>
<dbReference type="PANTHER" id="PTHR32305:SF15">
    <property type="entry name" value="PROTEIN RHSA-RELATED"/>
    <property type="match status" value="1"/>
</dbReference>
<protein>
    <recommendedName>
        <fullName evidence="7">LysM domain-containing protein</fullName>
    </recommendedName>
</protein>
<evidence type="ECO:0008006" key="7">
    <source>
        <dbReference type="Google" id="ProtNLM"/>
    </source>
</evidence>
<dbReference type="Pfam" id="PF25023">
    <property type="entry name" value="TEN_YD-shell"/>
    <property type="match status" value="1"/>
</dbReference>
<feature type="compositionally biased region" description="Polar residues" evidence="2">
    <location>
        <begin position="1789"/>
        <end position="1798"/>
    </location>
</feature>
<dbReference type="InterPro" id="IPR056823">
    <property type="entry name" value="TEN-like_YD-shell"/>
</dbReference>
<feature type="compositionally biased region" description="Basic and acidic residues" evidence="2">
    <location>
        <begin position="1802"/>
        <end position="1811"/>
    </location>
</feature>
<evidence type="ECO:0000259" key="3">
    <source>
        <dbReference type="Pfam" id="PF20148"/>
    </source>
</evidence>
<dbReference type="EMBL" id="NEVS01000001">
    <property type="protein sequence ID" value="OZI66783.1"/>
    <property type="molecule type" value="Genomic_DNA"/>
</dbReference>
<feature type="region of interest" description="Disordered" evidence="2">
    <location>
        <begin position="1773"/>
        <end position="1811"/>
    </location>
</feature>
<dbReference type="Pfam" id="PF20148">
    <property type="entry name" value="DUF6531"/>
    <property type="match status" value="1"/>
</dbReference>
<evidence type="ECO:0000259" key="4">
    <source>
        <dbReference type="Pfam" id="PF25023"/>
    </source>
</evidence>
<dbReference type="RefSeq" id="WP_094839982.1">
    <property type="nucleotide sequence ID" value="NZ_NEVS01000001.1"/>
</dbReference>
<dbReference type="NCBIfam" id="TIGR01643">
    <property type="entry name" value="YD_repeat_2x"/>
    <property type="match status" value="4"/>
</dbReference>
<organism evidence="5 6">
    <name type="scientific">Bordetella genomosp. 11</name>
    <dbReference type="NCBI Taxonomy" id="1416808"/>
    <lineage>
        <taxon>Bacteria</taxon>
        <taxon>Pseudomonadati</taxon>
        <taxon>Pseudomonadota</taxon>
        <taxon>Betaproteobacteria</taxon>
        <taxon>Burkholderiales</taxon>
        <taxon>Alcaligenaceae</taxon>
        <taxon>Bordetella</taxon>
    </lineage>
</organism>
<name>A0A261V0U8_9BORD</name>
<comment type="caution">
    <text evidence="5">The sequence shown here is derived from an EMBL/GenBank/DDBJ whole genome shotgun (WGS) entry which is preliminary data.</text>
</comment>
<gene>
    <name evidence="5" type="ORF">CAL28_03410</name>
</gene>
<evidence type="ECO:0000313" key="5">
    <source>
        <dbReference type="EMBL" id="OZI66783.1"/>
    </source>
</evidence>
<dbReference type="PANTHER" id="PTHR32305">
    <property type="match status" value="1"/>
</dbReference>
<dbReference type="InterPro" id="IPR022385">
    <property type="entry name" value="Rhs_assc_core"/>
</dbReference>
<feature type="domain" description="Teneurin-like YD-shell" evidence="4">
    <location>
        <begin position="1420"/>
        <end position="1636"/>
    </location>
</feature>
<proteinExistence type="predicted"/>
<sequence>MPDPDTTTPDTTPDAGGASSVATVRPEMNDDQVKDAIRKRYMDLAEDAATVLAENPPDKQTLDDFKKLLKSAPLQIDVPQEMADRFARLRDQVIEEVAPVIMPSGESGGGSGHYVVKSLDPAPAKENVAKAADPVKLFNGEFAYAIADFELNGAGQNFVFQRSYSQLVAYQGPLGFNWDHNYNLWLAVPPDALSIARSNGALGIELYTRHEIHGYWLPPDGVDAVLLAEGDSFTLRQPDGTRIRYRQHPTLGPAIHVVARIEDRHGNYLAFSYDDGRLARVEINSVHRWVDFFHDSQERIVAIADFTGRTWRYGYDDIGNLVTVTLPAIEPHRAGPTSVYDYIGTARADASLQHALTAIFDASGRPFLENEYGVQPERVDYRRVIRQRQSGGDILFDYADVIEDFNQPYDDHERPDRQTIVTERDGRQLRYLFNRFGNALYKEEYAILGGLPRLIGAHYRYNRDGNQIAAVTPMGVTTQTLLGRDWYERLHPRGEDYRPQADADLTAATRLQFGNVLAIVRRGRYLRFAPTGLAPSLWSAAALPDIFATDDADAIQKFSYEPEFNQPRAVSDARYTRSANPAFAEDAAYDHTLTRYAYTPGNGFQNLLAASILRPTPTLPDGSMGEPVAVAFSEYDANGRLLEAVNASGLRSRHTYFGAGDGPLDGLLRSTAVDPSGAALTASVDRDALGRVTRLYRPKFTPGDNRFVSETAYNALDQVTRRTSSLPVGATTTFAYDRAGNLVRTELELKDENHLPTGVFITLSRYDEEQHLLAQSIGDDTTFKLTRVVHDRAGRPCLTISPSGRLRKLRYNERSLVAATIDDYARVHAVTRNDYDADGRVVRVTNPRGYATRFTFDTFGRALRTEDALGNVTVRRFDKLGNLLVECTHGKQPDGSFLLLARRQFSYDELGRRITASANRYDDPPAVAAADLPAAFLDSGPGTLLTIQYYYDSGNNLVREIDQDGRAFVSEYDALGRPVRRVDPYGNVWRLAWDQETNLVRQDREESIQDENGTVLGTQHYAETWTYDELNRRTAHATTTAVVRQAYDSRGDVVAITDPLGNTVRNEYDVFRRLVRNRQMLSSASAGGTPQPVEIRFGWDLDDKKVSQTDALGRVTRYVYDTAGRLASTVLPDASADLAQYDAAGNMVSYHDRNGAVRYFSWDALNRNTVLHIDRSALASGVELGGASEQRVEYDGLGRMRRVANDFVDIGLRHDSLDHVLEETVSFPGVPGADPARTFAIQRRFSNTGAAELLRYPSGRALRYRRDALDRVVAIAQQQRGTDWPGDPATADDAPLAGFGYAGLSPSRLSRAGGPATDFRVDAGGRVDEVRHSVDGTPILTAQYLHDALGNVRNAVEAGQDFGTRQAFAYDSLSRLSDWRTAMPATPLDMAPLSPPAQPLPDPLPDLQAPIDARFFDLAAAQDAGSWRYDLAGNRTSSIAGGTGISYAVNELDQYTRVDTAERRYDGNGNLVQDEAWTYVYDFRNQLVTATRRSDNRTIERYYDGLGRLHAERQAGTLRLFLRDGQEAIEEYEGGQLARSIVWDPVRSDALIVSGAGRDNFPMFDARHSVRYLFDRSGKRNFYIYDPFGVPLRTMVPSDDNPFGYAGKRRIDETGKLDFVFRAYEPATGRFLQRDPKGQTDGPNFYVFVRNNPLAFADPLGLESRPEFAGVTATLGAEWMFRHPSGFTLAVPNNFDRAKIRAYRQRIRDPLDRGVGMRSPLEGLRSKTDDIRAANETLADLAEVRLRDEQGRRPPNVNLDHAVELQHVIRSGAPGADTVRPQDHRWQDASVNKSQGASARQADIRSRARGDPWDVSAGGVARERDLNKFWNRPGWRGLNRAWGAYNLAGGTYASISSLGDDIREGNWFAAGLDASGFVAGGLEIGGMLAGSNTLLAAGRWIGVPGAIISSGVIGVRIGTNLYNNYVDKENAMDAGSWVEERTGSRVLGATAAAGWAIGSAAYHAPGAAYDYAKETWTVDPDEIDWDRTLKPWKWL</sequence>
<dbReference type="InterPro" id="IPR031325">
    <property type="entry name" value="RHS_repeat"/>
</dbReference>
<dbReference type="OrthoDB" id="5445630at2"/>
<evidence type="ECO:0000256" key="2">
    <source>
        <dbReference type="SAM" id="MobiDB-lite"/>
    </source>
</evidence>
<dbReference type="InterPro" id="IPR006530">
    <property type="entry name" value="YD"/>
</dbReference>
<dbReference type="Proteomes" id="UP000215767">
    <property type="component" value="Unassembled WGS sequence"/>
</dbReference>
<reference evidence="6" key="1">
    <citation type="submission" date="2017-05" db="EMBL/GenBank/DDBJ databases">
        <title>Complete and WGS of Bordetella genogroups.</title>
        <authorList>
            <person name="Spilker T."/>
            <person name="Lipuma J."/>
        </authorList>
    </citation>
    <scope>NUCLEOTIDE SEQUENCE [LARGE SCALE GENOMIC DNA]</scope>
    <source>
        <strain evidence="6">AU8856</strain>
    </source>
</reference>
<dbReference type="Pfam" id="PF05593">
    <property type="entry name" value="RHS_repeat"/>
    <property type="match status" value="4"/>
</dbReference>
<keyword evidence="1" id="KW-0677">Repeat</keyword>
<feature type="compositionally biased region" description="Low complexity" evidence="2">
    <location>
        <begin position="1"/>
        <end position="14"/>
    </location>
</feature>
<evidence type="ECO:0000256" key="1">
    <source>
        <dbReference type="ARBA" id="ARBA00022737"/>
    </source>
</evidence>
<feature type="region of interest" description="Disordered" evidence="2">
    <location>
        <begin position="1"/>
        <end position="32"/>
    </location>
</feature>
<dbReference type="InterPro" id="IPR050708">
    <property type="entry name" value="T6SS_VgrG/RHS"/>
</dbReference>
<feature type="domain" description="DUF6531" evidence="3">
    <location>
        <begin position="133"/>
        <end position="200"/>
    </location>
</feature>
<keyword evidence="6" id="KW-1185">Reference proteome</keyword>
<accession>A0A261V0U8</accession>
<dbReference type="NCBIfam" id="TIGR03696">
    <property type="entry name" value="Rhs_assc_core"/>
    <property type="match status" value="1"/>
</dbReference>
<dbReference type="Gene3D" id="2.180.10.10">
    <property type="entry name" value="RHS repeat-associated core"/>
    <property type="match status" value="3"/>
</dbReference>